<dbReference type="OrthoDB" id="9780487at2"/>
<comment type="catalytic activity">
    <reaction evidence="1">
        <text>ATP + protein L-histidine = ADP + protein N-phospho-L-histidine.</text>
        <dbReference type="EC" id="2.7.13.3"/>
    </reaction>
</comment>
<comment type="caution">
    <text evidence="13">The sequence shown here is derived from an EMBL/GenBank/DDBJ whole genome shotgun (WGS) entry which is preliminary data.</text>
</comment>
<dbReference type="EMBL" id="BJCC01000034">
    <property type="protein sequence ID" value="GCF95547.1"/>
    <property type="molecule type" value="Genomic_DNA"/>
</dbReference>
<feature type="transmembrane region" description="Helical" evidence="11">
    <location>
        <begin position="38"/>
        <end position="62"/>
    </location>
</feature>
<evidence type="ECO:0000256" key="8">
    <source>
        <dbReference type="ARBA" id="ARBA00022989"/>
    </source>
</evidence>
<feature type="transmembrane region" description="Helical" evidence="11">
    <location>
        <begin position="12"/>
        <end position="32"/>
    </location>
</feature>
<evidence type="ECO:0000256" key="10">
    <source>
        <dbReference type="ARBA" id="ARBA00023136"/>
    </source>
</evidence>
<dbReference type="PROSITE" id="PS50109">
    <property type="entry name" value="HIS_KIN"/>
    <property type="match status" value="1"/>
</dbReference>
<reference evidence="14" key="1">
    <citation type="submission" date="2019-02" db="EMBL/GenBank/DDBJ databases">
        <title>Draft genome sequence of Enterococcus sp. Gos25-1.</title>
        <authorList>
            <person name="Tanaka N."/>
            <person name="Shiwa Y."/>
            <person name="Fujita N."/>
        </authorList>
    </citation>
    <scope>NUCLEOTIDE SEQUENCE [LARGE SCALE GENOMIC DNA]</scope>
    <source>
        <strain evidence="14">Gos25-1</strain>
    </source>
</reference>
<dbReference type="EC" id="2.7.13.3" evidence="3"/>
<dbReference type="GO" id="GO:0005886">
    <property type="term" value="C:plasma membrane"/>
    <property type="evidence" value="ECO:0007669"/>
    <property type="project" value="UniProtKB-SubCell"/>
</dbReference>
<proteinExistence type="predicted"/>
<keyword evidence="8 11" id="KW-1133">Transmembrane helix</keyword>
<feature type="domain" description="Histidine kinase" evidence="12">
    <location>
        <begin position="126"/>
        <end position="325"/>
    </location>
</feature>
<dbReference type="GO" id="GO:0016036">
    <property type="term" value="P:cellular response to phosphate starvation"/>
    <property type="evidence" value="ECO:0007669"/>
    <property type="project" value="TreeGrafter"/>
</dbReference>
<evidence type="ECO:0000256" key="7">
    <source>
        <dbReference type="ARBA" id="ARBA00022777"/>
    </source>
</evidence>
<dbReference type="GO" id="GO:0000155">
    <property type="term" value="F:phosphorelay sensor kinase activity"/>
    <property type="evidence" value="ECO:0007669"/>
    <property type="project" value="TreeGrafter"/>
</dbReference>
<evidence type="ECO:0000313" key="14">
    <source>
        <dbReference type="Proteomes" id="UP000290567"/>
    </source>
</evidence>
<evidence type="ECO:0000256" key="6">
    <source>
        <dbReference type="ARBA" id="ARBA00022692"/>
    </source>
</evidence>
<evidence type="ECO:0000256" key="5">
    <source>
        <dbReference type="ARBA" id="ARBA00022679"/>
    </source>
</evidence>
<dbReference type="RefSeq" id="WP_146623928.1">
    <property type="nucleotide sequence ID" value="NZ_BJCC01000034.1"/>
</dbReference>
<dbReference type="Proteomes" id="UP000290567">
    <property type="component" value="Unassembled WGS sequence"/>
</dbReference>
<dbReference type="Gene3D" id="3.30.565.10">
    <property type="entry name" value="Histidine kinase-like ATPase, C-terminal domain"/>
    <property type="match status" value="1"/>
</dbReference>
<keyword evidence="4" id="KW-1003">Cell membrane</keyword>
<evidence type="ECO:0000256" key="9">
    <source>
        <dbReference type="ARBA" id="ARBA00023012"/>
    </source>
</evidence>
<dbReference type="SMART" id="SM00387">
    <property type="entry name" value="HATPase_c"/>
    <property type="match status" value="1"/>
</dbReference>
<dbReference type="InterPro" id="IPR005467">
    <property type="entry name" value="His_kinase_dom"/>
</dbReference>
<organism evidence="13 14">
    <name type="scientific">Enterococcus florum</name>
    <dbReference type="NCBI Taxonomy" id="2480627"/>
    <lineage>
        <taxon>Bacteria</taxon>
        <taxon>Bacillati</taxon>
        <taxon>Bacillota</taxon>
        <taxon>Bacilli</taxon>
        <taxon>Lactobacillales</taxon>
        <taxon>Enterococcaceae</taxon>
        <taxon>Enterococcus</taxon>
    </lineage>
</organism>
<dbReference type="GO" id="GO:0004721">
    <property type="term" value="F:phosphoprotein phosphatase activity"/>
    <property type="evidence" value="ECO:0007669"/>
    <property type="project" value="TreeGrafter"/>
</dbReference>
<dbReference type="Pfam" id="PF02518">
    <property type="entry name" value="HATPase_c"/>
    <property type="match status" value="1"/>
</dbReference>
<comment type="subcellular location">
    <subcellularLocation>
        <location evidence="2">Cell membrane</location>
        <topology evidence="2">Multi-pass membrane protein</topology>
    </subcellularLocation>
</comment>
<dbReference type="PRINTS" id="PR00344">
    <property type="entry name" value="BCTRLSENSOR"/>
</dbReference>
<keyword evidence="9" id="KW-0902">Two-component regulatory system</keyword>
<gene>
    <name evidence="13" type="ORF">NRIC_34380</name>
</gene>
<accession>A0A4P5PBK0</accession>
<keyword evidence="7 13" id="KW-0418">Kinase</keyword>
<dbReference type="InterPro" id="IPR004358">
    <property type="entry name" value="Sig_transdc_His_kin-like_C"/>
</dbReference>
<name>A0A4P5PBK0_9ENTE</name>
<evidence type="ECO:0000256" key="3">
    <source>
        <dbReference type="ARBA" id="ARBA00012438"/>
    </source>
</evidence>
<dbReference type="PANTHER" id="PTHR45453:SF2">
    <property type="entry name" value="HISTIDINE KINASE"/>
    <property type="match status" value="1"/>
</dbReference>
<evidence type="ECO:0000256" key="4">
    <source>
        <dbReference type="ARBA" id="ARBA00022475"/>
    </source>
</evidence>
<evidence type="ECO:0000313" key="13">
    <source>
        <dbReference type="EMBL" id="GCF95547.1"/>
    </source>
</evidence>
<keyword evidence="5" id="KW-0808">Transferase</keyword>
<protein>
    <recommendedName>
        <fullName evidence="3">histidine kinase</fullName>
        <ecNumber evidence="3">2.7.13.3</ecNumber>
    </recommendedName>
</protein>
<keyword evidence="10 11" id="KW-0472">Membrane</keyword>
<sequence>MKRIKGFLWEQRVLYLMYLILMGLFLFTFYLYDFPLLAFWDSILFTFFALLVYSIIGCYRYYRKQLQLQLFSRQVLQSSIQTLLPKPSTQAEKSYQHMLDQLIKEKGYYISQANQDKQEVFEDFGMWMHQIKTPVAALDLMIQSGDSSPGLMKAELFKINEYLQMMLNYLRQNLDHQDMVIENVSLDMLVKKVLKKYAFFFSQKNLQLELKELDGMVYTDQKWAGFILEQLLFNAIKYTREGKITIAFSENQLTIQDTGIGIRAEDLPRVFEKGYTGYNGRKEQRASGLGLYLSRLVAQKIGCRLAIESKIGIGTTVMMFFPKEYSGFD</sequence>
<keyword evidence="6 11" id="KW-0812">Transmembrane</keyword>
<evidence type="ECO:0000256" key="1">
    <source>
        <dbReference type="ARBA" id="ARBA00000085"/>
    </source>
</evidence>
<dbReference type="AlphaFoldDB" id="A0A4P5PBK0"/>
<dbReference type="PANTHER" id="PTHR45453">
    <property type="entry name" value="PHOSPHATE REGULON SENSOR PROTEIN PHOR"/>
    <property type="match status" value="1"/>
</dbReference>
<dbReference type="InterPro" id="IPR050351">
    <property type="entry name" value="BphY/WalK/GraS-like"/>
</dbReference>
<evidence type="ECO:0000256" key="11">
    <source>
        <dbReference type="SAM" id="Phobius"/>
    </source>
</evidence>
<dbReference type="InterPro" id="IPR003594">
    <property type="entry name" value="HATPase_dom"/>
</dbReference>
<keyword evidence="14" id="KW-1185">Reference proteome</keyword>
<evidence type="ECO:0000259" key="12">
    <source>
        <dbReference type="PROSITE" id="PS50109"/>
    </source>
</evidence>
<dbReference type="InterPro" id="IPR036890">
    <property type="entry name" value="HATPase_C_sf"/>
</dbReference>
<dbReference type="SUPFAM" id="SSF55874">
    <property type="entry name" value="ATPase domain of HSP90 chaperone/DNA topoisomerase II/histidine kinase"/>
    <property type="match status" value="1"/>
</dbReference>
<evidence type="ECO:0000256" key="2">
    <source>
        <dbReference type="ARBA" id="ARBA00004651"/>
    </source>
</evidence>